<sequence>MIDLIYVPGVDSHQLRMKVFPLSLADDAKEWWISEGDVKSPLGRNLLRNSSVDSVPNHMMGKMKFMDPNSSLRKICLGEDVVEVLSDRFVGSCYVNGLEAYDGEINLAVEENMISNEYAVKLCLDSAASYFVNGLEGLDGTSSSAGGHLTQEEAAREAIAIRMSQKFALLEEERPIIKTMAYNDKYKKILDEVWKDKVEVRWRRLSKMKRKGPVNENALADTGSDINTMPFRLYVQLGRDDMKKVDRGITMINHTQAEAMGILTNMPVKVGCDTMIAKAIVNTPERLFSTFDGFCHQTFCAARSDFMRNAESDSDDEEEYQIKRNKFGAPIYGPKPAPYLNCNDPDERSLAIQTVTNPFRKISVWKKAVSFLGSLPVPLKQVNWKPDYKGSYTKEEEATGQWRTEIRLTDPYGNIYLQGFTTKKTDRKLLKYHKLSVTQLTMGTNDDEAGSSRSKRSRHETVEEDVLNRMGCDGEIDDMLRIKVREAELDEEIFTSVAWIRAFNINEPIYVELCHELYSTYEFNEVYADDELQTKKIIKFRLGGRAHSLNLLEFARRLRLYQAVELEEYGFNVYFEGGLRNNDNFNAQDYWLVERITLFLSMFDARHQNGYANVAWVIARWMKRKGAGTQKESQIYCGQFISKLARKCRVLTEDVARSLSDPIYCRDLDTTTLRDLIDSDGKLIPEDLQSGVPRVGIPRPSRASMHDLYDRMGRMEICQEAIERMEYRQSYY</sequence>
<dbReference type="EMBL" id="BQNB010010266">
    <property type="protein sequence ID" value="GJS74933.1"/>
    <property type="molecule type" value="Genomic_DNA"/>
</dbReference>
<name>A0ABQ4YCM5_9ASTR</name>
<evidence type="ECO:0000313" key="1">
    <source>
        <dbReference type="EMBL" id="GJS74933.1"/>
    </source>
</evidence>
<comment type="caution">
    <text evidence="1">The sequence shown here is derived from an EMBL/GenBank/DDBJ whole genome shotgun (WGS) entry which is preliminary data.</text>
</comment>
<proteinExistence type="predicted"/>
<evidence type="ECO:0000313" key="2">
    <source>
        <dbReference type="Proteomes" id="UP001151760"/>
    </source>
</evidence>
<reference evidence="1" key="2">
    <citation type="submission" date="2022-01" db="EMBL/GenBank/DDBJ databases">
        <authorList>
            <person name="Yamashiro T."/>
            <person name="Shiraishi A."/>
            <person name="Satake H."/>
            <person name="Nakayama K."/>
        </authorList>
    </citation>
    <scope>NUCLEOTIDE SEQUENCE</scope>
</reference>
<organism evidence="1 2">
    <name type="scientific">Tanacetum coccineum</name>
    <dbReference type="NCBI Taxonomy" id="301880"/>
    <lineage>
        <taxon>Eukaryota</taxon>
        <taxon>Viridiplantae</taxon>
        <taxon>Streptophyta</taxon>
        <taxon>Embryophyta</taxon>
        <taxon>Tracheophyta</taxon>
        <taxon>Spermatophyta</taxon>
        <taxon>Magnoliopsida</taxon>
        <taxon>eudicotyledons</taxon>
        <taxon>Gunneridae</taxon>
        <taxon>Pentapetalae</taxon>
        <taxon>asterids</taxon>
        <taxon>campanulids</taxon>
        <taxon>Asterales</taxon>
        <taxon>Asteraceae</taxon>
        <taxon>Asteroideae</taxon>
        <taxon>Anthemideae</taxon>
        <taxon>Anthemidinae</taxon>
        <taxon>Tanacetum</taxon>
    </lineage>
</organism>
<gene>
    <name evidence="1" type="ORF">Tco_0724814</name>
</gene>
<accession>A0ABQ4YCM5</accession>
<dbReference type="Proteomes" id="UP001151760">
    <property type="component" value="Unassembled WGS sequence"/>
</dbReference>
<reference evidence="1" key="1">
    <citation type="journal article" date="2022" name="Int. J. Mol. Sci.">
        <title>Draft Genome of Tanacetum Coccineum: Genomic Comparison of Closely Related Tanacetum-Family Plants.</title>
        <authorList>
            <person name="Yamashiro T."/>
            <person name="Shiraishi A."/>
            <person name="Nakayama K."/>
            <person name="Satake H."/>
        </authorList>
    </citation>
    <scope>NUCLEOTIDE SEQUENCE</scope>
</reference>
<protein>
    <submittedName>
        <fullName evidence="1">Uncharacterized protein</fullName>
    </submittedName>
</protein>
<keyword evidence="2" id="KW-1185">Reference proteome</keyword>